<dbReference type="PROSITE" id="PS50878">
    <property type="entry name" value="RT_POL"/>
    <property type="match status" value="1"/>
</dbReference>
<dbReference type="EMBL" id="JAWQEG010000082">
    <property type="protein sequence ID" value="KAK3894888.1"/>
    <property type="molecule type" value="Genomic_DNA"/>
</dbReference>
<sequence length="401" mass="44691">MVEPANQEQREVRSGGTAARKSVNISPPTCTLHHYISCTEFDIQCAFEVSLPLLTSYGESLALGAVPRLLRSERITPIYKGGSRGEAKNYRPIALTSNFIKTLEKIIVSKITTFLESSNQLNKGQHSIRWGRSCLSQLLAHHERIVSALETNTMLDVIYLDFAKAFDKVDHGVLLHKLRYLGISGRLGFWTSEFLTNRTQFVAVGGACSDVSSVVSGIPQGSVLGPLLFLIHIHDIDHDITHSTITSFADDTRISRTINNQDDAVLLQKHFDTIYNMAFKNNKFEHLTYNTNSSAQPTTSYTAPDGSPINNPSKVQDLGVCFSSDATFSAHIATTAKKAHSQLGWILRTFHTRDPYPMLTLYKSLVVRLLEHCCQLWSPWIPGNIRALEAVQRSFTSRIIV</sequence>
<dbReference type="Proteomes" id="UP001286313">
    <property type="component" value="Unassembled WGS sequence"/>
</dbReference>
<dbReference type="CDD" id="cd01650">
    <property type="entry name" value="RT_nLTR_like"/>
    <property type="match status" value="1"/>
</dbReference>
<feature type="region of interest" description="Disordered" evidence="1">
    <location>
        <begin position="1"/>
        <end position="20"/>
    </location>
</feature>
<organism evidence="3 4">
    <name type="scientific">Petrolisthes cinctipes</name>
    <name type="common">Flat porcelain crab</name>
    <dbReference type="NCBI Taxonomy" id="88211"/>
    <lineage>
        <taxon>Eukaryota</taxon>
        <taxon>Metazoa</taxon>
        <taxon>Ecdysozoa</taxon>
        <taxon>Arthropoda</taxon>
        <taxon>Crustacea</taxon>
        <taxon>Multicrustacea</taxon>
        <taxon>Malacostraca</taxon>
        <taxon>Eumalacostraca</taxon>
        <taxon>Eucarida</taxon>
        <taxon>Decapoda</taxon>
        <taxon>Pleocyemata</taxon>
        <taxon>Anomura</taxon>
        <taxon>Galatheoidea</taxon>
        <taxon>Porcellanidae</taxon>
        <taxon>Petrolisthes</taxon>
    </lineage>
</organism>
<evidence type="ECO:0000313" key="4">
    <source>
        <dbReference type="Proteomes" id="UP001286313"/>
    </source>
</evidence>
<accession>A0AAE1GRC5</accession>
<reference evidence="3" key="1">
    <citation type="submission" date="2023-10" db="EMBL/GenBank/DDBJ databases">
        <title>Genome assemblies of two species of porcelain crab, Petrolisthes cinctipes and Petrolisthes manimaculis (Anomura: Porcellanidae).</title>
        <authorList>
            <person name="Angst P."/>
        </authorList>
    </citation>
    <scope>NUCLEOTIDE SEQUENCE</scope>
    <source>
        <strain evidence="3">PB745_01</strain>
        <tissue evidence="3">Gill</tissue>
    </source>
</reference>
<dbReference type="SUPFAM" id="SSF56672">
    <property type="entry name" value="DNA/RNA polymerases"/>
    <property type="match status" value="1"/>
</dbReference>
<dbReference type="Pfam" id="PF00078">
    <property type="entry name" value="RVT_1"/>
    <property type="match status" value="1"/>
</dbReference>
<dbReference type="PANTHER" id="PTHR33332">
    <property type="entry name" value="REVERSE TRANSCRIPTASE DOMAIN-CONTAINING PROTEIN"/>
    <property type="match status" value="1"/>
</dbReference>
<gene>
    <name evidence="3" type="ORF">Pcinc_001384</name>
</gene>
<evidence type="ECO:0000313" key="3">
    <source>
        <dbReference type="EMBL" id="KAK3894888.1"/>
    </source>
</evidence>
<dbReference type="PRINTS" id="PR01345">
    <property type="entry name" value="CERVTRCPTASE"/>
</dbReference>
<feature type="domain" description="Reverse transcriptase" evidence="2">
    <location>
        <begin position="59"/>
        <end position="322"/>
    </location>
</feature>
<evidence type="ECO:0000256" key="1">
    <source>
        <dbReference type="SAM" id="MobiDB-lite"/>
    </source>
</evidence>
<dbReference type="AlphaFoldDB" id="A0AAE1GRC5"/>
<proteinExistence type="predicted"/>
<dbReference type="GO" id="GO:0071897">
    <property type="term" value="P:DNA biosynthetic process"/>
    <property type="evidence" value="ECO:0007669"/>
    <property type="project" value="UniProtKB-ARBA"/>
</dbReference>
<keyword evidence="4" id="KW-1185">Reference proteome</keyword>
<comment type="caution">
    <text evidence="3">The sequence shown here is derived from an EMBL/GenBank/DDBJ whole genome shotgun (WGS) entry which is preliminary data.</text>
</comment>
<name>A0AAE1GRC5_PETCI</name>
<dbReference type="InterPro" id="IPR000477">
    <property type="entry name" value="RT_dom"/>
</dbReference>
<dbReference type="InterPro" id="IPR043502">
    <property type="entry name" value="DNA/RNA_pol_sf"/>
</dbReference>
<evidence type="ECO:0000259" key="2">
    <source>
        <dbReference type="PROSITE" id="PS50878"/>
    </source>
</evidence>
<protein>
    <recommendedName>
        <fullName evidence="2">Reverse transcriptase domain-containing protein</fullName>
    </recommendedName>
</protein>